<protein>
    <submittedName>
        <fullName evidence="3">AC4</fullName>
    </submittedName>
</protein>
<sequence>MRMGNHICMPLFNSKASSNARIADSSILVTQVPPPSPILIYREPNLHQMSNHTFRRTEITANGVIFRSMEDLQEEVVRQLTIHMPRR</sequence>
<dbReference type="EMBL" id="KY555798">
    <property type="protein sequence ID" value="ASR73667.1"/>
    <property type="molecule type" value="Genomic_DNA"/>
</dbReference>
<dbReference type="InterPro" id="IPR002488">
    <property type="entry name" value="Gemini_C4"/>
</dbReference>
<proteinExistence type="inferred from homology"/>
<accession>A0A222YT31</accession>
<keyword evidence="2" id="KW-0945">Host-virus interaction</keyword>
<dbReference type="Pfam" id="PF01492">
    <property type="entry name" value="Gemini_C4"/>
    <property type="match status" value="1"/>
</dbReference>
<comment type="similarity">
    <text evidence="1">Belongs to the geminiviridae protein AC4/C4 family.</text>
</comment>
<evidence type="ECO:0000256" key="1">
    <source>
        <dbReference type="ARBA" id="ARBA00008996"/>
    </source>
</evidence>
<organism evidence="3">
    <name type="scientific">Sida Brazil virus</name>
    <dbReference type="NCBI Taxonomy" id="666145"/>
    <lineage>
        <taxon>Viruses</taxon>
        <taxon>Monodnaviria</taxon>
        <taxon>Shotokuvirae</taxon>
        <taxon>Cressdnaviricota</taxon>
        <taxon>Repensiviricetes</taxon>
        <taxon>Geplafuvirales</taxon>
        <taxon>Geminiviridae</taxon>
        <taxon>Begomovirus</taxon>
    </lineage>
</organism>
<evidence type="ECO:0000313" key="3">
    <source>
        <dbReference type="EMBL" id="ASR73667.1"/>
    </source>
</evidence>
<name>A0A222YT31_9GEMI</name>
<evidence type="ECO:0000256" key="2">
    <source>
        <dbReference type="ARBA" id="ARBA00022581"/>
    </source>
</evidence>
<reference evidence="3" key="1">
    <citation type="submission" date="2017-01" db="EMBL/GenBank/DDBJ databases">
        <title>Identification and molecular characterization of begomoviruses infecting bean crops in Northwestern Region of Argentina (NOA).</title>
        <authorList>
            <person name="Varela G."/>
            <person name="Avalos V."/>
            <person name="Laguna I.G."/>
            <person name="Rodriguez Pardina P."/>
        </authorList>
    </citation>
    <scope>NUCLEOTIDE SEQUENCE</scope>
    <source>
        <strain evidence="3">ArJu</strain>
    </source>
</reference>